<evidence type="ECO:0000313" key="8">
    <source>
        <dbReference type="Proteomes" id="UP000178349"/>
    </source>
</evidence>
<dbReference type="AlphaFoldDB" id="A0A1F6NQ29"/>
<evidence type="ECO:0000313" key="7">
    <source>
        <dbReference type="EMBL" id="OGH85969.1"/>
    </source>
</evidence>
<accession>A0A1F6NQ29</accession>
<gene>
    <name evidence="7" type="ORF">A2493_00305</name>
</gene>
<keyword evidence="3 5" id="KW-1133">Transmembrane helix</keyword>
<evidence type="ECO:0000256" key="3">
    <source>
        <dbReference type="ARBA" id="ARBA00022989"/>
    </source>
</evidence>
<feature type="transmembrane region" description="Helical" evidence="5">
    <location>
        <begin position="133"/>
        <end position="151"/>
    </location>
</feature>
<feature type="domain" description="O-antigen ligase-related" evidence="6">
    <location>
        <begin position="268"/>
        <end position="409"/>
    </location>
</feature>
<feature type="transmembrane region" description="Helical" evidence="5">
    <location>
        <begin position="163"/>
        <end position="183"/>
    </location>
</feature>
<evidence type="ECO:0000256" key="4">
    <source>
        <dbReference type="ARBA" id="ARBA00023136"/>
    </source>
</evidence>
<keyword evidence="2 5" id="KW-0812">Transmembrane</keyword>
<dbReference type="EMBL" id="MFQW01000033">
    <property type="protein sequence ID" value="OGH85969.1"/>
    <property type="molecule type" value="Genomic_DNA"/>
</dbReference>
<name>A0A1F6NQ29_9BACT</name>
<feature type="transmembrane region" description="Helical" evidence="5">
    <location>
        <begin position="312"/>
        <end position="334"/>
    </location>
</feature>
<comment type="subcellular location">
    <subcellularLocation>
        <location evidence="1">Membrane</location>
        <topology evidence="1">Multi-pass membrane protein</topology>
    </subcellularLocation>
</comment>
<keyword evidence="4 5" id="KW-0472">Membrane</keyword>
<dbReference type="GO" id="GO:0016020">
    <property type="term" value="C:membrane"/>
    <property type="evidence" value="ECO:0007669"/>
    <property type="project" value="UniProtKB-SubCell"/>
</dbReference>
<dbReference type="Proteomes" id="UP000178349">
    <property type="component" value="Unassembled WGS sequence"/>
</dbReference>
<protein>
    <recommendedName>
        <fullName evidence="6">O-antigen ligase-related domain-containing protein</fullName>
    </recommendedName>
</protein>
<feature type="transmembrane region" description="Helical" evidence="5">
    <location>
        <begin position="458"/>
        <end position="478"/>
    </location>
</feature>
<reference evidence="7 8" key="1">
    <citation type="journal article" date="2016" name="Nat. Commun.">
        <title>Thousands of microbial genomes shed light on interconnected biogeochemical processes in an aquifer system.</title>
        <authorList>
            <person name="Anantharaman K."/>
            <person name="Brown C.T."/>
            <person name="Hug L.A."/>
            <person name="Sharon I."/>
            <person name="Castelle C.J."/>
            <person name="Probst A.J."/>
            <person name="Thomas B.C."/>
            <person name="Singh A."/>
            <person name="Wilkins M.J."/>
            <person name="Karaoz U."/>
            <person name="Brodie E.L."/>
            <person name="Williams K.H."/>
            <person name="Hubbard S.S."/>
            <person name="Banfield J.F."/>
        </authorList>
    </citation>
    <scope>NUCLEOTIDE SEQUENCE [LARGE SCALE GENOMIC DNA]</scope>
</reference>
<evidence type="ECO:0000256" key="5">
    <source>
        <dbReference type="SAM" id="Phobius"/>
    </source>
</evidence>
<dbReference type="Pfam" id="PF04932">
    <property type="entry name" value="Wzy_C"/>
    <property type="match status" value="1"/>
</dbReference>
<feature type="transmembrane region" description="Helical" evidence="5">
    <location>
        <begin position="102"/>
        <end position="121"/>
    </location>
</feature>
<organism evidence="7 8">
    <name type="scientific">Candidatus Magasanikbacteria bacterium RIFOXYC12_FULL_33_11</name>
    <dbReference type="NCBI Taxonomy" id="1798701"/>
    <lineage>
        <taxon>Bacteria</taxon>
        <taxon>Candidatus Magasanikiibacteriota</taxon>
    </lineage>
</organism>
<feature type="transmembrane region" description="Helical" evidence="5">
    <location>
        <begin position="49"/>
        <end position="71"/>
    </location>
</feature>
<dbReference type="InterPro" id="IPR007016">
    <property type="entry name" value="O-antigen_ligase-rel_domated"/>
</dbReference>
<feature type="transmembrane region" description="Helical" evidence="5">
    <location>
        <begin position="433"/>
        <end position="452"/>
    </location>
</feature>
<evidence type="ECO:0000256" key="1">
    <source>
        <dbReference type="ARBA" id="ARBA00004141"/>
    </source>
</evidence>
<evidence type="ECO:0000256" key="2">
    <source>
        <dbReference type="ARBA" id="ARBA00022692"/>
    </source>
</evidence>
<feature type="transmembrane region" description="Helical" evidence="5">
    <location>
        <begin position="195"/>
        <end position="215"/>
    </location>
</feature>
<evidence type="ECO:0000259" key="6">
    <source>
        <dbReference type="Pfam" id="PF04932"/>
    </source>
</evidence>
<dbReference type="PANTHER" id="PTHR37422">
    <property type="entry name" value="TEICHURONIC ACID BIOSYNTHESIS PROTEIN TUAE"/>
    <property type="match status" value="1"/>
</dbReference>
<feature type="transmembrane region" description="Helical" evidence="5">
    <location>
        <begin position="285"/>
        <end position="300"/>
    </location>
</feature>
<sequence length="484" mass="55783">MNLPSPNFLRPWQYIYKREPVAVTSVLLILLLLTISVILYVVTPILGYIVVGVSLFLLGIVKIEYLFYALISVSFFHGWEIDFGAYNFTRGIPYINTVNAPLSDFLAIFLLFSLFFSWIFGFKKLEFKKLKKIWPVFLAYAVFLLIAFISTRGAYDGTMVESITYWLRPLIFVSIVYLILPILLIKDKKTFMNVLYLWFGVGLLVSFYGFMSLIVDPSVGWTRVHPFALWKGFTPLGVNHNVIAEPLVMIIPIGIYLWYQQKKNWIVFATLFMVVIALGTLSRAAWLALLVSFVAFVYIYRKQMQRFVPKNILSVSLIVATILLPIVLYMSIFLTSGTVKSSNYSRWELTDIAVFYTLKKPLIGYGPGSFVNIVKDNYLFRSEFGDPLDSHGIIQKLLVEEGVLGLIAFSIFIFFILWYTWRAMKNVKTQDNKYLLATLFVMMIGSLTFQLFNTSYFLAVLWLPLGISLTTTIFYLNYVERKKQ</sequence>
<feature type="transmembrane region" description="Helical" evidence="5">
    <location>
        <begin position="264"/>
        <end position="279"/>
    </location>
</feature>
<dbReference type="InterPro" id="IPR051533">
    <property type="entry name" value="WaaL-like"/>
</dbReference>
<proteinExistence type="predicted"/>
<feature type="transmembrane region" description="Helical" evidence="5">
    <location>
        <begin position="20"/>
        <end position="42"/>
    </location>
</feature>
<comment type="caution">
    <text evidence="7">The sequence shown here is derived from an EMBL/GenBank/DDBJ whole genome shotgun (WGS) entry which is preliminary data.</text>
</comment>
<dbReference type="PANTHER" id="PTHR37422:SF17">
    <property type="entry name" value="O-ANTIGEN LIGASE"/>
    <property type="match status" value="1"/>
</dbReference>
<feature type="transmembrane region" description="Helical" evidence="5">
    <location>
        <begin position="242"/>
        <end position="259"/>
    </location>
</feature>
<feature type="transmembrane region" description="Helical" evidence="5">
    <location>
        <begin position="403"/>
        <end position="421"/>
    </location>
</feature>